<feature type="transmembrane region" description="Helical" evidence="1">
    <location>
        <begin position="30"/>
        <end position="51"/>
    </location>
</feature>
<reference evidence="2 3" key="1">
    <citation type="submission" date="2020-08" db="EMBL/GenBank/DDBJ databases">
        <title>Genomic Encyclopedia of Type Strains, Phase IV (KMG-IV): sequencing the most valuable type-strain genomes for metagenomic binning, comparative biology and taxonomic classification.</title>
        <authorList>
            <person name="Goeker M."/>
        </authorList>
    </citation>
    <scope>NUCLEOTIDE SEQUENCE [LARGE SCALE GENOMIC DNA]</scope>
    <source>
        <strain evidence="2 3">DSM 13481</strain>
    </source>
</reference>
<evidence type="ECO:0000313" key="3">
    <source>
        <dbReference type="Proteomes" id="UP000555828"/>
    </source>
</evidence>
<protein>
    <recommendedName>
        <fullName evidence="4">Pore-forming protein</fullName>
    </recommendedName>
</protein>
<keyword evidence="1" id="KW-0472">Membrane</keyword>
<evidence type="ECO:0008006" key="4">
    <source>
        <dbReference type="Google" id="ProtNLM"/>
    </source>
</evidence>
<sequence>MFFLYRLALIIIFIISTLIVAYLLTLPINIIPLLLITLSYSAILVLFLEAITYKFEIDDKFIIFKSIFYKKRFEISKIESFQISFFCVKIRSEGKKYTFLPLGGWVRKVEERLRK</sequence>
<organism evidence="2 3">
    <name type="scientific">Thermosipho japonicus</name>
    <dbReference type="NCBI Taxonomy" id="90323"/>
    <lineage>
        <taxon>Bacteria</taxon>
        <taxon>Thermotogati</taxon>
        <taxon>Thermotogota</taxon>
        <taxon>Thermotogae</taxon>
        <taxon>Thermotogales</taxon>
        <taxon>Fervidobacteriaceae</taxon>
        <taxon>Thermosipho</taxon>
    </lineage>
</organism>
<dbReference type="AlphaFoldDB" id="A0A841GU70"/>
<accession>A0A841GU70</accession>
<keyword evidence="3" id="KW-1185">Reference proteome</keyword>
<keyword evidence="1" id="KW-1133">Transmembrane helix</keyword>
<proteinExistence type="predicted"/>
<evidence type="ECO:0000313" key="2">
    <source>
        <dbReference type="EMBL" id="MBB6062151.1"/>
    </source>
</evidence>
<comment type="caution">
    <text evidence="2">The sequence shown here is derived from an EMBL/GenBank/DDBJ whole genome shotgun (WGS) entry which is preliminary data.</text>
</comment>
<evidence type="ECO:0000256" key="1">
    <source>
        <dbReference type="SAM" id="Phobius"/>
    </source>
</evidence>
<keyword evidence="1" id="KW-0812">Transmembrane</keyword>
<dbReference type="Proteomes" id="UP000555828">
    <property type="component" value="Unassembled WGS sequence"/>
</dbReference>
<dbReference type="EMBL" id="JACHEX010000001">
    <property type="protein sequence ID" value="MBB6062151.1"/>
    <property type="molecule type" value="Genomic_DNA"/>
</dbReference>
<name>A0A841GU70_9BACT</name>
<gene>
    <name evidence="2" type="ORF">HNP65_000573</name>
</gene>
<feature type="transmembrane region" description="Helical" evidence="1">
    <location>
        <begin position="7"/>
        <end position="24"/>
    </location>
</feature>